<dbReference type="Proteomes" id="UP000304148">
    <property type="component" value="Chromosome"/>
</dbReference>
<evidence type="ECO:0000256" key="2">
    <source>
        <dbReference type="ARBA" id="ARBA00009026"/>
    </source>
</evidence>
<evidence type="ECO:0000256" key="1">
    <source>
        <dbReference type="ARBA" id="ARBA00001946"/>
    </source>
</evidence>
<keyword evidence="7" id="KW-0479">Metal-binding</keyword>
<evidence type="ECO:0000256" key="6">
    <source>
        <dbReference type="ARBA" id="ARBA00022691"/>
    </source>
</evidence>
<dbReference type="GO" id="GO:0005737">
    <property type="term" value="C:cytoplasm"/>
    <property type="evidence" value="ECO:0007669"/>
    <property type="project" value="TreeGrafter"/>
</dbReference>
<dbReference type="Gene3D" id="3.40.50.150">
    <property type="entry name" value="Vaccinia Virus protein VP39"/>
    <property type="match status" value="1"/>
</dbReference>
<dbReference type="GO" id="GO:0030422">
    <property type="term" value="P:siRNA processing"/>
    <property type="evidence" value="ECO:0007669"/>
    <property type="project" value="TreeGrafter"/>
</dbReference>
<dbReference type="InterPro" id="IPR053890">
    <property type="entry name" value="Hen1-like_N"/>
</dbReference>
<dbReference type="Pfam" id="PF13649">
    <property type="entry name" value="Methyltransf_25"/>
    <property type="match status" value="1"/>
</dbReference>
<dbReference type="EC" id="2.1.1.386" evidence="11"/>
<evidence type="ECO:0000256" key="8">
    <source>
        <dbReference type="ARBA" id="ARBA00022842"/>
    </source>
</evidence>
<feature type="domain" description="Methyltransferase" evidence="13">
    <location>
        <begin position="252"/>
        <end position="342"/>
    </location>
</feature>
<name>A0A383RHW9_PAEAL</name>
<evidence type="ECO:0000256" key="5">
    <source>
        <dbReference type="ARBA" id="ARBA00022679"/>
    </source>
</evidence>
<evidence type="ECO:0000256" key="12">
    <source>
        <dbReference type="ARBA" id="ARBA00048418"/>
    </source>
</evidence>
<accession>A0A383RHW9</accession>
<dbReference type="InterPro" id="IPR041698">
    <property type="entry name" value="Methyltransf_25"/>
</dbReference>
<evidence type="ECO:0000256" key="3">
    <source>
        <dbReference type="ARBA" id="ARBA00021330"/>
    </source>
</evidence>
<evidence type="ECO:0000259" key="14">
    <source>
        <dbReference type="Pfam" id="PF22032"/>
    </source>
</evidence>
<dbReference type="PANTHER" id="PTHR21404:SF3">
    <property type="entry name" value="SMALL RNA 2'-O-METHYLTRANSFERASE"/>
    <property type="match status" value="1"/>
</dbReference>
<evidence type="ECO:0000256" key="10">
    <source>
        <dbReference type="ARBA" id="ARBA00023158"/>
    </source>
</evidence>
<reference evidence="16" key="1">
    <citation type="submission" date="2018-08" db="EMBL/GenBank/DDBJ databases">
        <authorList>
            <person name="Chevrot R."/>
        </authorList>
    </citation>
    <scope>NUCLEOTIDE SEQUENCE [LARGE SCALE GENOMIC DNA]</scope>
</reference>
<dbReference type="RefSeq" id="WP_138188227.1">
    <property type="nucleotide sequence ID" value="NZ_LS992241.1"/>
</dbReference>
<dbReference type="GO" id="GO:0001510">
    <property type="term" value="P:RNA methylation"/>
    <property type="evidence" value="ECO:0007669"/>
    <property type="project" value="InterPro"/>
</dbReference>
<dbReference type="InterPro" id="IPR029063">
    <property type="entry name" value="SAM-dependent_MTases_sf"/>
</dbReference>
<dbReference type="EMBL" id="LS992241">
    <property type="protein sequence ID" value="SYX86192.1"/>
    <property type="molecule type" value="Genomic_DNA"/>
</dbReference>
<evidence type="ECO:0000256" key="7">
    <source>
        <dbReference type="ARBA" id="ARBA00022723"/>
    </source>
</evidence>
<keyword evidence="5 15" id="KW-0808">Transferase</keyword>
<comment type="catalytic activity">
    <reaction evidence="12">
        <text>small RNA 3'-end nucleotide + S-adenosyl-L-methionine = small RNA 3'-end 2'-O-methylnucleotide + S-adenosyl-L-homocysteine + H(+)</text>
        <dbReference type="Rhea" id="RHEA:37887"/>
        <dbReference type="Rhea" id="RHEA-COMP:10415"/>
        <dbReference type="Rhea" id="RHEA-COMP:10416"/>
        <dbReference type="ChEBI" id="CHEBI:15378"/>
        <dbReference type="ChEBI" id="CHEBI:57856"/>
        <dbReference type="ChEBI" id="CHEBI:59789"/>
        <dbReference type="ChEBI" id="CHEBI:74896"/>
        <dbReference type="ChEBI" id="CHEBI:74898"/>
        <dbReference type="EC" id="2.1.1.386"/>
    </reaction>
</comment>
<dbReference type="GO" id="GO:0003723">
    <property type="term" value="F:RNA binding"/>
    <property type="evidence" value="ECO:0007669"/>
    <property type="project" value="UniProtKB-KW"/>
</dbReference>
<evidence type="ECO:0000313" key="15">
    <source>
        <dbReference type="EMBL" id="SYX86192.1"/>
    </source>
</evidence>
<dbReference type="GO" id="GO:0090486">
    <property type="term" value="F:small RNA 2'-O-methyltransferase activity"/>
    <property type="evidence" value="ECO:0007669"/>
    <property type="project" value="UniProtKB-EC"/>
</dbReference>
<sequence length="430" mass="49804">MAIVQLSSTHPQFSFLIRKNPHNGMILRQIRKGTAYGWYSDVAKYNVYFKDADNEVSYKQHKDEVFEYLNVSRYNTPIFPLHAIGEFFSAPFKAQSEEDVAGYEHSFTINMIHVDRMQYIHFFQKHVTAYTFDLHHRTDKSYSIKITTQRSLHELLHVVSVLCLFLSMFGNESLDISDSMIVKYVKSMNIIDAPYYIRSLFARIFLSSKQDFRKHKVEIERTDRYAIQFEYGGTAMQRRNFIAGILPFNKSILDVGCGEGFYAIPYASKVESSSYFAIDINEDLLAVVQRKAESKERDNIITYPSLEHFMEHYNGEQVDVILTEVIEHMSKDEAKHLIQSICTNIDFEHFVITTPNADFNVFYELTAFRHLDHRWEMGKEEFEAWFAEAMSAYGAAYTYKFVAIGDRVNGISTTQGVVVRKGGEECGACH</sequence>
<keyword evidence="8" id="KW-0460">Magnesium</keyword>
<keyword evidence="10" id="KW-0943">RNA-mediated gene silencing</keyword>
<comment type="cofactor">
    <cofactor evidence="1">
        <name>Mg(2+)</name>
        <dbReference type="ChEBI" id="CHEBI:18420"/>
    </cofactor>
</comment>
<organism evidence="15 16">
    <name type="scientific">Paenibacillus alvei</name>
    <name type="common">Bacillus alvei</name>
    <dbReference type="NCBI Taxonomy" id="44250"/>
    <lineage>
        <taxon>Bacteria</taxon>
        <taxon>Bacillati</taxon>
        <taxon>Bacillota</taxon>
        <taxon>Bacilli</taxon>
        <taxon>Bacillales</taxon>
        <taxon>Paenibacillaceae</taxon>
        <taxon>Paenibacillus</taxon>
    </lineage>
</organism>
<gene>
    <name evidence="15" type="ORF">PBLR_14614</name>
</gene>
<comment type="similarity">
    <text evidence="2">Belongs to the methyltransferase superfamily. HEN1 family.</text>
</comment>
<keyword evidence="9" id="KW-0694">RNA-binding</keyword>
<dbReference type="Pfam" id="PF22032">
    <property type="entry name" value="Hen1_N"/>
    <property type="match status" value="1"/>
</dbReference>
<dbReference type="CDD" id="cd02440">
    <property type="entry name" value="AdoMet_MTases"/>
    <property type="match status" value="1"/>
</dbReference>
<evidence type="ECO:0000313" key="16">
    <source>
        <dbReference type="Proteomes" id="UP000304148"/>
    </source>
</evidence>
<dbReference type="PANTHER" id="PTHR21404">
    <property type="entry name" value="HEN1"/>
    <property type="match status" value="1"/>
</dbReference>
<feature type="domain" description="Hen1-like N-terminal" evidence="14">
    <location>
        <begin position="3"/>
        <end position="224"/>
    </location>
</feature>
<evidence type="ECO:0000256" key="11">
    <source>
        <dbReference type="ARBA" id="ARBA00035025"/>
    </source>
</evidence>
<dbReference type="SUPFAM" id="SSF53335">
    <property type="entry name" value="S-adenosyl-L-methionine-dependent methyltransferases"/>
    <property type="match status" value="1"/>
</dbReference>
<dbReference type="AlphaFoldDB" id="A0A383RHW9"/>
<evidence type="ECO:0000259" key="13">
    <source>
        <dbReference type="Pfam" id="PF13649"/>
    </source>
</evidence>
<proteinExistence type="inferred from homology"/>
<dbReference type="GO" id="GO:0046872">
    <property type="term" value="F:metal ion binding"/>
    <property type="evidence" value="ECO:0007669"/>
    <property type="project" value="UniProtKB-KW"/>
</dbReference>
<protein>
    <recommendedName>
        <fullName evidence="3">Small RNA 2'-O-methyltransferase</fullName>
        <ecNumber evidence="11">2.1.1.386</ecNumber>
    </recommendedName>
</protein>
<dbReference type="InterPro" id="IPR026610">
    <property type="entry name" value="Hen1"/>
</dbReference>
<keyword evidence="4 15" id="KW-0489">Methyltransferase</keyword>
<evidence type="ECO:0000256" key="9">
    <source>
        <dbReference type="ARBA" id="ARBA00022884"/>
    </source>
</evidence>
<evidence type="ECO:0000256" key="4">
    <source>
        <dbReference type="ARBA" id="ARBA00022603"/>
    </source>
</evidence>
<keyword evidence="6" id="KW-0949">S-adenosyl-L-methionine</keyword>